<dbReference type="SUPFAM" id="SSF53474">
    <property type="entry name" value="alpha/beta-Hydrolases"/>
    <property type="match status" value="1"/>
</dbReference>
<keyword evidence="2" id="KW-0378">Hydrolase</keyword>
<dbReference type="PANTHER" id="PTHR43798">
    <property type="entry name" value="MONOACYLGLYCEROL LIPASE"/>
    <property type="match status" value="1"/>
</dbReference>
<dbReference type="InterPro" id="IPR029058">
    <property type="entry name" value="AB_hydrolase_fold"/>
</dbReference>
<dbReference type="InterPro" id="IPR000073">
    <property type="entry name" value="AB_hydrolase_1"/>
</dbReference>
<keyword evidence="5" id="KW-1185">Reference proteome</keyword>
<dbReference type="GO" id="GO:0008233">
    <property type="term" value="F:peptidase activity"/>
    <property type="evidence" value="ECO:0007669"/>
    <property type="project" value="InterPro"/>
</dbReference>
<dbReference type="Gene3D" id="3.40.50.1820">
    <property type="entry name" value="alpha/beta hydrolase"/>
    <property type="match status" value="1"/>
</dbReference>
<reference evidence="4" key="1">
    <citation type="submission" date="2023-06" db="EMBL/GenBank/DDBJ databases">
        <authorList>
            <consortium name="Lawrence Berkeley National Laboratory"/>
            <person name="Ahrendt S."/>
            <person name="Sahu N."/>
            <person name="Indic B."/>
            <person name="Wong-Bajracharya J."/>
            <person name="Merenyi Z."/>
            <person name="Ke H.-M."/>
            <person name="Monk M."/>
            <person name="Kocsube S."/>
            <person name="Drula E."/>
            <person name="Lipzen A."/>
            <person name="Balint B."/>
            <person name="Henrissat B."/>
            <person name="Andreopoulos B."/>
            <person name="Martin F.M."/>
            <person name="Harder C.B."/>
            <person name="Rigling D."/>
            <person name="Ford K.L."/>
            <person name="Foster G.D."/>
            <person name="Pangilinan J."/>
            <person name="Papanicolaou A."/>
            <person name="Barry K."/>
            <person name="LaButti K."/>
            <person name="Viragh M."/>
            <person name="Koriabine M."/>
            <person name="Yan M."/>
            <person name="Riley R."/>
            <person name="Champramary S."/>
            <person name="Plett K.L."/>
            <person name="Tsai I.J."/>
            <person name="Slot J."/>
            <person name="Sipos G."/>
            <person name="Plett J."/>
            <person name="Nagy L.G."/>
            <person name="Grigoriev I.V."/>
        </authorList>
    </citation>
    <scope>NUCLEOTIDE SEQUENCE</scope>
    <source>
        <strain evidence="4">FPL87.14</strain>
    </source>
</reference>
<dbReference type="Pfam" id="PF00561">
    <property type="entry name" value="Abhydrolase_1"/>
    <property type="match status" value="1"/>
</dbReference>
<dbReference type="InterPro" id="IPR005945">
    <property type="entry name" value="Pro_imino_pep"/>
</dbReference>
<dbReference type="NCBIfam" id="TIGR01250">
    <property type="entry name" value="pro_imino_pep_2"/>
    <property type="match status" value="1"/>
</dbReference>
<dbReference type="GO" id="GO:0006508">
    <property type="term" value="P:proteolysis"/>
    <property type="evidence" value="ECO:0007669"/>
    <property type="project" value="InterPro"/>
</dbReference>
<gene>
    <name evidence="4" type="ORF">EV421DRAFT_2056223</name>
</gene>
<name>A0AA39JJQ7_9AGAR</name>
<evidence type="ECO:0000256" key="1">
    <source>
        <dbReference type="ARBA" id="ARBA00010088"/>
    </source>
</evidence>
<evidence type="ECO:0000256" key="2">
    <source>
        <dbReference type="ARBA" id="ARBA00022801"/>
    </source>
</evidence>
<accession>A0AA39JJQ7</accession>
<organism evidence="4 5">
    <name type="scientific">Armillaria borealis</name>
    <dbReference type="NCBI Taxonomy" id="47425"/>
    <lineage>
        <taxon>Eukaryota</taxon>
        <taxon>Fungi</taxon>
        <taxon>Dikarya</taxon>
        <taxon>Basidiomycota</taxon>
        <taxon>Agaricomycotina</taxon>
        <taxon>Agaricomycetes</taxon>
        <taxon>Agaricomycetidae</taxon>
        <taxon>Agaricales</taxon>
        <taxon>Marasmiineae</taxon>
        <taxon>Physalacriaceae</taxon>
        <taxon>Armillaria</taxon>
    </lineage>
</organism>
<dbReference type="PRINTS" id="PR00793">
    <property type="entry name" value="PROAMNOPTASE"/>
</dbReference>
<proteinExistence type="inferred from homology"/>
<dbReference type="EMBL" id="JAUEPT010000023">
    <property type="protein sequence ID" value="KAK0443175.1"/>
    <property type="molecule type" value="Genomic_DNA"/>
</dbReference>
<feature type="domain" description="AB hydrolase-1" evidence="3">
    <location>
        <begin position="35"/>
        <end position="169"/>
    </location>
</feature>
<evidence type="ECO:0000259" key="3">
    <source>
        <dbReference type="Pfam" id="PF00561"/>
    </source>
</evidence>
<dbReference type="InterPro" id="IPR002410">
    <property type="entry name" value="Peptidase_S33"/>
</dbReference>
<comment type="similarity">
    <text evidence="1">Belongs to the peptidase S33 family.</text>
</comment>
<dbReference type="PIRSF" id="PIRSF005539">
    <property type="entry name" value="Pept_S33_TRI_F1"/>
    <property type="match status" value="1"/>
</dbReference>
<comment type="caution">
    <text evidence="4">The sequence shown here is derived from an EMBL/GenBank/DDBJ whole genome shotgun (WGS) entry which is preliminary data.</text>
</comment>
<dbReference type="AlphaFoldDB" id="A0AA39JJQ7"/>
<dbReference type="InterPro" id="IPR050266">
    <property type="entry name" value="AB_hydrolase_sf"/>
</dbReference>
<sequence>MASTTEGLIPFTYQGEQYHTWYKVYGSLEDRTRTPLICLHGGPGLSHDYLSPLADLTKSSLPVIFYDQIGNSRSTHLKEKPASFWNIDLFIDELVNLIGYFNIQDGFDILGHSWGGILGLEYELRRQPAGLKHLILTNSLADMGLWNNSTAELSKAFPEDVQKGLATGVADMEVYSKALAQFHKKHGCLVQPWPEDFLYSIKQATSPGADISVTVGMFTGELGTWTSIGRLDRVRVPTFVINGRADIAQDFVVEPFFEGIRQVKWVTMENSSHTPMWEEKERYLELIDEFIKL</sequence>
<dbReference type="GO" id="GO:0016020">
    <property type="term" value="C:membrane"/>
    <property type="evidence" value="ECO:0007669"/>
    <property type="project" value="TreeGrafter"/>
</dbReference>
<dbReference type="Proteomes" id="UP001175226">
    <property type="component" value="Unassembled WGS sequence"/>
</dbReference>
<protein>
    <submittedName>
        <fullName evidence="4">Proline iminopeptidase</fullName>
    </submittedName>
</protein>
<dbReference type="PANTHER" id="PTHR43798:SF31">
    <property type="entry name" value="AB HYDROLASE SUPERFAMILY PROTEIN YCLE"/>
    <property type="match status" value="1"/>
</dbReference>
<evidence type="ECO:0000313" key="5">
    <source>
        <dbReference type="Proteomes" id="UP001175226"/>
    </source>
</evidence>
<evidence type="ECO:0000313" key="4">
    <source>
        <dbReference type="EMBL" id="KAK0443175.1"/>
    </source>
</evidence>